<evidence type="ECO:0000313" key="2">
    <source>
        <dbReference type="EMBL" id="VAW81113.1"/>
    </source>
</evidence>
<accession>A0A3B0YYS1</accession>
<keyword evidence="1" id="KW-1133">Transmembrane helix</keyword>
<dbReference type="EMBL" id="UOFM01000383">
    <property type="protein sequence ID" value="VAW81113.1"/>
    <property type="molecule type" value="Genomic_DNA"/>
</dbReference>
<feature type="transmembrane region" description="Helical" evidence="1">
    <location>
        <begin position="12"/>
        <end position="31"/>
    </location>
</feature>
<dbReference type="AlphaFoldDB" id="A0A3B0YYS1"/>
<protein>
    <submittedName>
        <fullName evidence="2">Uncharacterized protein</fullName>
    </submittedName>
</protein>
<evidence type="ECO:0000256" key="1">
    <source>
        <dbReference type="SAM" id="Phobius"/>
    </source>
</evidence>
<organism evidence="2">
    <name type="scientific">hydrothermal vent metagenome</name>
    <dbReference type="NCBI Taxonomy" id="652676"/>
    <lineage>
        <taxon>unclassified sequences</taxon>
        <taxon>metagenomes</taxon>
        <taxon>ecological metagenomes</taxon>
    </lineage>
</organism>
<proteinExistence type="predicted"/>
<reference evidence="2" key="1">
    <citation type="submission" date="2018-06" db="EMBL/GenBank/DDBJ databases">
        <authorList>
            <person name="Zhirakovskaya E."/>
        </authorList>
    </citation>
    <scope>NUCLEOTIDE SEQUENCE</scope>
</reference>
<sequence>MTHHNFKSRVSALFIASLAWVLFVTALMSAVN</sequence>
<keyword evidence="1" id="KW-0812">Transmembrane</keyword>
<keyword evidence="1" id="KW-0472">Membrane</keyword>
<gene>
    <name evidence="2" type="ORF">MNBD_GAMMA14-1573</name>
</gene>
<name>A0A3B0YYS1_9ZZZZ</name>